<accession>A0AA39Y2R5</accession>
<proteinExistence type="predicted"/>
<gene>
    <name evidence="2" type="ORF">DIS24_g8514</name>
</gene>
<feature type="compositionally biased region" description="Basic residues" evidence="1">
    <location>
        <begin position="30"/>
        <end position="39"/>
    </location>
</feature>
<evidence type="ECO:0000313" key="3">
    <source>
        <dbReference type="Proteomes" id="UP001175001"/>
    </source>
</evidence>
<keyword evidence="3" id="KW-1185">Reference proteome</keyword>
<organism evidence="2 3">
    <name type="scientific">Lasiodiplodia hormozganensis</name>
    <dbReference type="NCBI Taxonomy" id="869390"/>
    <lineage>
        <taxon>Eukaryota</taxon>
        <taxon>Fungi</taxon>
        <taxon>Dikarya</taxon>
        <taxon>Ascomycota</taxon>
        <taxon>Pezizomycotina</taxon>
        <taxon>Dothideomycetes</taxon>
        <taxon>Dothideomycetes incertae sedis</taxon>
        <taxon>Botryosphaeriales</taxon>
        <taxon>Botryosphaeriaceae</taxon>
        <taxon>Lasiodiplodia</taxon>
    </lineage>
</organism>
<reference evidence="2" key="1">
    <citation type="submission" date="2023-06" db="EMBL/GenBank/DDBJ databases">
        <title>Multi-omics analyses reveal the molecular pathogenesis toolkit of Lasiodiplodia hormozganensis, a cross-kingdom pathogen.</title>
        <authorList>
            <person name="Felix C."/>
            <person name="Meneses R."/>
            <person name="Goncalves M.F.M."/>
            <person name="Tilleman L."/>
            <person name="Duarte A.S."/>
            <person name="Jorrin-Novo J.V."/>
            <person name="Van De Peer Y."/>
            <person name="Deforce D."/>
            <person name="Van Nieuwerburgh F."/>
            <person name="Esteves A.C."/>
            <person name="Alves A."/>
        </authorList>
    </citation>
    <scope>NUCLEOTIDE SEQUENCE</scope>
    <source>
        <strain evidence="2">CBS 339.90</strain>
    </source>
</reference>
<evidence type="ECO:0000313" key="2">
    <source>
        <dbReference type="EMBL" id="KAK0644838.1"/>
    </source>
</evidence>
<sequence>MCFCTGTTEYAPYDEPPPRVTTHTAYQRPTSRHSYRSYHRSSTGHIAALPPPSARRSYDHHYYHHRSSAHSLPAPVVSERRYVEYREPHHAVAHPARHSVQLVERRPRGVSRERVVMV</sequence>
<protein>
    <submittedName>
        <fullName evidence="2">Uncharacterized protein</fullName>
    </submittedName>
</protein>
<dbReference type="EMBL" id="JAUJDW010000063">
    <property type="protein sequence ID" value="KAK0644838.1"/>
    <property type="molecule type" value="Genomic_DNA"/>
</dbReference>
<dbReference type="Proteomes" id="UP001175001">
    <property type="component" value="Unassembled WGS sequence"/>
</dbReference>
<feature type="region of interest" description="Disordered" evidence="1">
    <location>
        <begin position="15"/>
        <end position="55"/>
    </location>
</feature>
<evidence type="ECO:0000256" key="1">
    <source>
        <dbReference type="SAM" id="MobiDB-lite"/>
    </source>
</evidence>
<dbReference type="AlphaFoldDB" id="A0AA39Y2R5"/>
<name>A0AA39Y2R5_9PEZI</name>
<comment type="caution">
    <text evidence="2">The sequence shown here is derived from an EMBL/GenBank/DDBJ whole genome shotgun (WGS) entry which is preliminary data.</text>
</comment>